<dbReference type="RefSeq" id="WP_203366403.1">
    <property type="nucleotide sequence ID" value="NZ_WSFT01000034.1"/>
</dbReference>
<feature type="chain" id="PRO_5038483263" evidence="2">
    <location>
        <begin position="21"/>
        <end position="200"/>
    </location>
</feature>
<dbReference type="Proteomes" id="UP000724672">
    <property type="component" value="Unassembled WGS sequence"/>
</dbReference>
<keyword evidence="4" id="KW-1185">Reference proteome</keyword>
<evidence type="ECO:0000256" key="2">
    <source>
        <dbReference type="SAM" id="SignalP"/>
    </source>
</evidence>
<dbReference type="EMBL" id="WSFT01000034">
    <property type="protein sequence ID" value="MBS4538476.1"/>
    <property type="molecule type" value="Genomic_DNA"/>
</dbReference>
<organism evidence="3 4">
    <name type="scientific">Anaeromonas frigoriresistens</name>
    <dbReference type="NCBI Taxonomy" id="2683708"/>
    <lineage>
        <taxon>Bacteria</taxon>
        <taxon>Bacillati</taxon>
        <taxon>Bacillota</taxon>
        <taxon>Tissierellia</taxon>
        <taxon>Tissierellales</taxon>
        <taxon>Thermohalobacteraceae</taxon>
        <taxon>Anaeromonas</taxon>
    </lineage>
</organism>
<reference evidence="3" key="1">
    <citation type="submission" date="2019-12" db="EMBL/GenBank/DDBJ databases">
        <title>Clostridiaceae gen. nov. sp. nov., isolated from sediment in Xinjiang, China.</title>
        <authorList>
            <person name="Zhang R."/>
        </authorList>
    </citation>
    <scope>NUCLEOTIDE SEQUENCE</scope>
    <source>
        <strain evidence="3">D2Q-11</strain>
    </source>
</reference>
<protein>
    <submittedName>
        <fullName evidence="3">Uncharacterized protein</fullName>
    </submittedName>
</protein>
<comment type="caution">
    <text evidence="3">The sequence shown here is derived from an EMBL/GenBank/DDBJ whole genome shotgun (WGS) entry which is preliminary data.</text>
</comment>
<gene>
    <name evidence="3" type="ORF">GOQ27_08365</name>
</gene>
<keyword evidence="2" id="KW-0732">Signal</keyword>
<evidence type="ECO:0000313" key="4">
    <source>
        <dbReference type="Proteomes" id="UP000724672"/>
    </source>
</evidence>
<feature type="region of interest" description="Disordered" evidence="1">
    <location>
        <begin position="25"/>
        <end position="53"/>
    </location>
</feature>
<feature type="signal peptide" evidence="2">
    <location>
        <begin position="1"/>
        <end position="20"/>
    </location>
</feature>
<evidence type="ECO:0000256" key="1">
    <source>
        <dbReference type="SAM" id="MobiDB-lite"/>
    </source>
</evidence>
<evidence type="ECO:0000313" key="3">
    <source>
        <dbReference type="EMBL" id="MBS4538476.1"/>
    </source>
</evidence>
<proteinExistence type="predicted"/>
<dbReference type="PROSITE" id="PS51257">
    <property type="entry name" value="PROKAR_LIPOPROTEIN"/>
    <property type="match status" value="1"/>
</dbReference>
<accession>A0A942Z6H5</accession>
<name>A0A942Z6H5_9FIRM</name>
<feature type="compositionally biased region" description="Acidic residues" evidence="1">
    <location>
        <begin position="25"/>
        <end position="40"/>
    </location>
</feature>
<dbReference type="AlphaFoldDB" id="A0A942Z6H5"/>
<sequence length="200" mass="22432">MKFKSVLLIFALLMLLFVGCGEDLDTTEDPETAEEQEEQPDQTTPPETEPDVMTTPSIVDTAEAFEKAISEDNGSWIIATTKDITFDKEISLDGEYKNGKKDDDGKDIIQRKIALYAQDEERNVTDRYTLTAPKLTINSPNARIQSGTFEGDLYVAAQNFELVDAKIEGDIYFTNENVQSTFTMDDTSEITGEQKLMETE</sequence>